<protein>
    <recommendedName>
        <fullName evidence="3">Guanylate cyclase domain-containing protein</fullName>
    </recommendedName>
</protein>
<dbReference type="SUPFAM" id="SSF55073">
    <property type="entry name" value="Nucleotide cyclase"/>
    <property type="match status" value="1"/>
</dbReference>
<dbReference type="InterPro" id="IPR029787">
    <property type="entry name" value="Nucleotide_cyclase"/>
</dbReference>
<name>A0ABY1LHK8_9MICO</name>
<reference evidence="1 2" key="1">
    <citation type="submission" date="2017-02" db="EMBL/GenBank/DDBJ databases">
        <authorList>
            <person name="Varghese N."/>
            <person name="Submissions S."/>
        </authorList>
    </citation>
    <scope>NUCLEOTIDE SEQUENCE [LARGE SCALE GENOMIC DNA]</scope>
    <source>
        <strain evidence="1 2">VKM Ac-1787</strain>
    </source>
</reference>
<evidence type="ECO:0000313" key="1">
    <source>
        <dbReference type="EMBL" id="SKC40427.1"/>
    </source>
</evidence>
<evidence type="ECO:0000313" key="2">
    <source>
        <dbReference type="Proteomes" id="UP000190827"/>
    </source>
</evidence>
<dbReference type="RefSeq" id="WP_139382367.1">
    <property type="nucleotide sequence ID" value="NZ_FUZO01000001.1"/>
</dbReference>
<gene>
    <name evidence="1" type="ORF">SAMN06295973_0608</name>
</gene>
<sequence length="314" mass="35041">MPQKSDVDLDTLLDELDGSTKDEFESKPSVEEWSDDFDVSDLPIQARKWIQVPDVVAVVSDLKNSTHLGTGKHAASTASIYQAATGGTVSVYNRFGADFIAIQGDGAFALFWGERRYERAMCAGITVKTFSARHLIPRLEKKWETHAEEHPTGFKVGIASGRVLVKRVGTPRNLTEQEPVWAGTPVNFATKAAQQADRHELIVAGSVWDHIEKNDFLTLSCPCSGGPSANLWKDVVVDKIPESNVERVGRLLESTWCVVHGDEYVSSILNLEKNREDVTEARALLQRQMLSNSLMVKARETRQNLRNRRRGLQR</sequence>
<organism evidence="1 2">
    <name type="scientific">Plantibacter cousiniae</name>
    <name type="common">nom. nud.</name>
    <dbReference type="NCBI Taxonomy" id="199709"/>
    <lineage>
        <taxon>Bacteria</taxon>
        <taxon>Bacillati</taxon>
        <taxon>Actinomycetota</taxon>
        <taxon>Actinomycetes</taxon>
        <taxon>Micrococcales</taxon>
        <taxon>Microbacteriaceae</taxon>
        <taxon>Plantibacter</taxon>
    </lineage>
</organism>
<evidence type="ECO:0008006" key="3">
    <source>
        <dbReference type="Google" id="ProtNLM"/>
    </source>
</evidence>
<dbReference type="EMBL" id="FUZO01000001">
    <property type="protein sequence ID" value="SKC40427.1"/>
    <property type="molecule type" value="Genomic_DNA"/>
</dbReference>
<proteinExistence type="predicted"/>
<dbReference type="Proteomes" id="UP000190827">
    <property type="component" value="Unassembled WGS sequence"/>
</dbReference>
<accession>A0ABY1LHK8</accession>
<comment type="caution">
    <text evidence="1">The sequence shown here is derived from an EMBL/GenBank/DDBJ whole genome shotgun (WGS) entry which is preliminary data.</text>
</comment>
<dbReference type="Gene3D" id="3.30.70.1230">
    <property type="entry name" value="Nucleotide cyclase"/>
    <property type="match status" value="1"/>
</dbReference>
<keyword evidence="2" id="KW-1185">Reference proteome</keyword>